<dbReference type="AlphaFoldDB" id="A0A6A6N3T4"/>
<dbReference type="EMBL" id="JAAGAX010000003">
    <property type="protein sequence ID" value="KAF2319515.1"/>
    <property type="molecule type" value="Genomic_DNA"/>
</dbReference>
<evidence type="ECO:0000259" key="2">
    <source>
        <dbReference type="Pfam" id="PF18052"/>
    </source>
</evidence>
<feature type="domain" description="Disease resistance N-terminal" evidence="2">
    <location>
        <begin position="13"/>
        <end position="94"/>
    </location>
</feature>
<dbReference type="SUPFAM" id="SSF52540">
    <property type="entry name" value="P-loop containing nucleoside triphosphate hydrolases"/>
    <property type="match status" value="1"/>
</dbReference>
<dbReference type="GO" id="GO:0005524">
    <property type="term" value="F:ATP binding"/>
    <property type="evidence" value="ECO:0007669"/>
    <property type="project" value="UniProtKB-KW"/>
</dbReference>
<dbReference type="Gene3D" id="1.20.5.4130">
    <property type="match status" value="1"/>
</dbReference>
<dbReference type="PANTHER" id="PTHR36766:SF38">
    <property type="entry name" value="DISEASE RESISTANCE PROTEIN RGA3"/>
    <property type="match status" value="1"/>
</dbReference>
<evidence type="ECO:0000259" key="1">
    <source>
        <dbReference type="Pfam" id="PF00931"/>
    </source>
</evidence>
<comment type="caution">
    <text evidence="3">The sequence shown here is derived from an EMBL/GenBank/DDBJ whole genome shotgun (WGS) entry which is preliminary data.</text>
</comment>
<proteinExistence type="predicted"/>
<keyword evidence="4" id="KW-1185">Reference proteome</keyword>
<reference evidence="3 4" key="1">
    <citation type="journal article" date="2020" name="Mol. Plant">
        <title>The Chromosome-Based Rubber Tree Genome Provides New Insights into Spurge Genome Evolution and Rubber Biosynthesis.</title>
        <authorList>
            <person name="Liu J."/>
            <person name="Shi C."/>
            <person name="Shi C.C."/>
            <person name="Li W."/>
            <person name="Zhang Q.J."/>
            <person name="Zhang Y."/>
            <person name="Li K."/>
            <person name="Lu H.F."/>
            <person name="Shi C."/>
            <person name="Zhu S.T."/>
            <person name="Xiao Z.Y."/>
            <person name="Nan H."/>
            <person name="Yue Y."/>
            <person name="Zhu X.G."/>
            <person name="Wu Y."/>
            <person name="Hong X.N."/>
            <person name="Fan G.Y."/>
            <person name="Tong Y."/>
            <person name="Zhang D."/>
            <person name="Mao C.L."/>
            <person name="Liu Y.L."/>
            <person name="Hao S.J."/>
            <person name="Liu W.Q."/>
            <person name="Lv M.Q."/>
            <person name="Zhang H.B."/>
            <person name="Liu Y."/>
            <person name="Hu-Tang G.R."/>
            <person name="Wang J.P."/>
            <person name="Wang J.H."/>
            <person name="Sun Y.H."/>
            <person name="Ni S.B."/>
            <person name="Chen W.B."/>
            <person name="Zhang X.C."/>
            <person name="Jiao Y.N."/>
            <person name="Eichler E.E."/>
            <person name="Li G.H."/>
            <person name="Liu X."/>
            <person name="Gao L.Z."/>
        </authorList>
    </citation>
    <scope>NUCLEOTIDE SEQUENCE [LARGE SCALE GENOMIC DNA]</scope>
    <source>
        <strain evidence="4">cv. GT1</strain>
        <tissue evidence="3">Leaf</tissue>
    </source>
</reference>
<dbReference type="Gene3D" id="3.40.50.300">
    <property type="entry name" value="P-loop containing nucleotide triphosphate hydrolases"/>
    <property type="match status" value="1"/>
</dbReference>
<name>A0A6A6N3T4_HEVBR</name>
<dbReference type="Pfam" id="PF00931">
    <property type="entry name" value="NB-ARC"/>
    <property type="match status" value="1"/>
</dbReference>
<feature type="domain" description="NB-ARC" evidence="1">
    <location>
        <begin position="170"/>
        <end position="318"/>
    </location>
</feature>
<dbReference type="CDD" id="cd14798">
    <property type="entry name" value="RX-CC_like"/>
    <property type="match status" value="1"/>
</dbReference>
<dbReference type="GO" id="GO:0043531">
    <property type="term" value="F:ADP binding"/>
    <property type="evidence" value="ECO:0007669"/>
    <property type="project" value="InterPro"/>
</dbReference>
<dbReference type="Pfam" id="PF18052">
    <property type="entry name" value="Rx_N"/>
    <property type="match status" value="1"/>
</dbReference>
<gene>
    <name evidence="3" type="ORF">GH714_016666</name>
</gene>
<dbReference type="FunFam" id="3.40.50.300:FF:001091">
    <property type="entry name" value="Probable disease resistance protein At1g61300"/>
    <property type="match status" value="1"/>
</dbReference>
<dbReference type="InterPro" id="IPR002182">
    <property type="entry name" value="NB-ARC"/>
</dbReference>
<dbReference type="InterPro" id="IPR041118">
    <property type="entry name" value="Rx_N"/>
</dbReference>
<protein>
    <submittedName>
        <fullName evidence="3">Uncharacterized protein</fullName>
    </submittedName>
</protein>
<evidence type="ECO:0000313" key="4">
    <source>
        <dbReference type="Proteomes" id="UP000467840"/>
    </source>
</evidence>
<dbReference type="PANTHER" id="PTHR36766">
    <property type="entry name" value="PLANT BROAD-SPECTRUM MILDEW RESISTANCE PROTEIN RPW8"/>
    <property type="match status" value="1"/>
</dbReference>
<dbReference type="Proteomes" id="UP000467840">
    <property type="component" value="Chromosome 10"/>
</dbReference>
<evidence type="ECO:0000313" key="3">
    <source>
        <dbReference type="EMBL" id="KAF2319515.1"/>
    </source>
</evidence>
<organism evidence="3 4">
    <name type="scientific">Hevea brasiliensis</name>
    <name type="common">Para rubber tree</name>
    <name type="synonym">Siphonia brasiliensis</name>
    <dbReference type="NCBI Taxonomy" id="3981"/>
    <lineage>
        <taxon>Eukaryota</taxon>
        <taxon>Viridiplantae</taxon>
        <taxon>Streptophyta</taxon>
        <taxon>Embryophyta</taxon>
        <taxon>Tracheophyta</taxon>
        <taxon>Spermatophyta</taxon>
        <taxon>Magnoliopsida</taxon>
        <taxon>eudicotyledons</taxon>
        <taxon>Gunneridae</taxon>
        <taxon>Pentapetalae</taxon>
        <taxon>rosids</taxon>
        <taxon>fabids</taxon>
        <taxon>Malpighiales</taxon>
        <taxon>Euphorbiaceae</taxon>
        <taxon>Crotonoideae</taxon>
        <taxon>Micrandreae</taxon>
        <taxon>Hevea</taxon>
    </lineage>
</organism>
<dbReference type="InterPro" id="IPR038005">
    <property type="entry name" value="RX-like_CC"/>
</dbReference>
<dbReference type="GO" id="GO:0006952">
    <property type="term" value="P:defense response"/>
    <property type="evidence" value="ECO:0007669"/>
    <property type="project" value="UniProtKB-KW"/>
</dbReference>
<accession>A0A6A6N3T4</accession>
<sequence length="326" mass="37243">MAEAILSGIAVEIIQKLGSRVLQETRLWWGVKGELEKLRRTVSTIQAVLHDAEQQYWQSHQVKDWVDSLKDAFYDADDLLDEFSTDVLVKQMMSTGNKMVKEVRLFLSSSNPFVYGLKMAHKIGKVRSKLDEIVANRNFHLENLPEKTFPMVEEREQTHSSLPQVVVGRENDKKEVIDFLLSSSYRENVSIISIVGLGGLGKTTLAKLAYNDDMVKSNFELKMWVCISEKFDVKIIVEKILESLDHQRTTNLQMNTLKDLLLEKISEKKYLLVLDDLWDVDSGKWFKLKDLLVGGASGSKIIVTTRHRNVAEVIRSEKTRLTKATS</sequence>
<dbReference type="PRINTS" id="PR00364">
    <property type="entry name" value="DISEASERSIST"/>
</dbReference>
<dbReference type="OrthoDB" id="2018467at2759"/>
<dbReference type="InterPro" id="IPR027417">
    <property type="entry name" value="P-loop_NTPase"/>
</dbReference>